<name>A0A9Q3BV03_9BASI</name>
<dbReference type="AlphaFoldDB" id="A0A9Q3BV03"/>
<dbReference type="GO" id="GO:0071013">
    <property type="term" value="C:catalytic step 2 spliceosome"/>
    <property type="evidence" value="ECO:0007669"/>
    <property type="project" value="TreeGrafter"/>
</dbReference>
<evidence type="ECO:0000313" key="5">
    <source>
        <dbReference type="EMBL" id="MBW0472951.1"/>
    </source>
</evidence>
<dbReference type="Proteomes" id="UP000765509">
    <property type="component" value="Unassembled WGS sequence"/>
</dbReference>
<evidence type="ECO:0008006" key="7">
    <source>
        <dbReference type="Google" id="ProtNLM"/>
    </source>
</evidence>
<organism evidence="5 6">
    <name type="scientific">Austropuccinia psidii MF-1</name>
    <dbReference type="NCBI Taxonomy" id="1389203"/>
    <lineage>
        <taxon>Eukaryota</taxon>
        <taxon>Fungi</taxon>
        <taxon>Dikarya</taxon>
        <taxon>Basidiomycota</taxon>
        <taxon>Pucciniomycotina</taxon>
        <taxon>Pucciniomycetes</taxon>
        <taxon>Pucciniales</taxon>
        <taxon>Sphaerophragmiaceae</taxon>
        <taxon>Austropuccinia</taxon>
    </lineage>
</organism>
<dbReference type="OrthoDB" id="19679at2759"/>
<comment type="caution">
    <text evidence="5">The sequence shown here is derived from an EMBL/GenBank/DDBJ whole genome shotgun (WGS) entry which is preliminary data.</text>
</comment>
<feature type="compositionally biased region" description="Polar residues" evidence="4">
    <location>
        <begin position="1"/>
        <end position="10"/>
    </location>
</feature>
<sequence>MSSHPSPSSKITKRDLIKLKPPPSPVELQGDPARGLQPVTYHPIHGRLQQAPTISLKNQKVLQEDEYMEALSNIIKRDFFPCLDQFEKEKVKWLEERRRKIKLIQSSKSTQASNTLQDQDNFSFAQTDLNKLNWSENQQKINNLNSKNWEDGGPTPKICRATTPGMTPLGSTKFADTPISTPGPSNSHLIDPINSSRPSKRPYESLSLDEFCARYTSEDNSSFSEILNNANRLKRLKYSWAFDSSAKHNARLLESTLKREHLIMLIGKMSTGGQGVGLLEGISGKPGERKMIENVITKEERLAIETTNQQNLITQNDTPSMAQSSHSSPIIQENRKSVTAIDLASDPRLQPINNTESWPHVTRNALMFTPDANVSSHQPAQLPPFPANPPVILAEPKSINYASTRISNDDLLGNAVSKLKASSGHSTSTLSPTRSQIVNAINGTPYPQPESSSPKINGFSFVPEMPTPNPEQLNMSAQLDQLMTWGEIISTPLRVDNLASEEEELVEEGPFKIPKTPRREELAIGMARKASKSLREKYGSASGLGIGRSSRLRNNLMAGHSREIGNKPESTSSIGPKTPRREDMLSPAAKLLLKKTGSFKGTPSSTTPIHGSNLRSSYSGSPNVGTFTSK</sequence>
<proteinExistence type="inferred from homology"/>
<evidence type="ECO:0000256" key="4">
    <source>
        <dbReference type="SAM" id="MobiDB-lite"/>
    </source>
</evidence>
<keyword evidence="6" id="KW-1185">Reference proteome</keyword>
<accession>A0A9Q3BV03</accession>
<feature type="region of interest" description="Disordered" evidence="4">
    <location>
        <begin position="144"/>
        <end position="165"/>
    </location>
</feature>
<evidence type="ECO:0000256" key="2">
    <source>
        <dbReference type="ARBA" id="ARBA00009072"/>
    </source>
</evidence>
<dbReference type="EMBL" id="AVOT02003256">
    <property type="protein sequence ID" value="MBW0472951.1"/>
    <property type="molecule type" value="Genomic_DNA"/>
</dbReference>
<protein>
    <recommendedName>
        <fullName evidence="7">Nuclear protein Es2</fullName>
    </recommendedName>
</protein>
<feature type="region of interest" description="Disordered" evidence="4">
    <location>
        <begin position="559"/>
        <end position="630"/>
    </location>
</feature>
<reference evidence="5" key="1">
    <citation type="submission" date="2021-03" db="EMBL/GenBank/DDBJ databases">
        <title>Draft genome sequence of rust myrtle Austropuccinia psidii MF-1, a brazilian biotype.</title>
        <authorList>
            <person name="Quecine M.C."/>
            <person name="Pachon D.M.R."/>
            <person name="Bonatelli M.L."/>
            <person name="Correr F.H."/>
            <person name="Franceschini L.M."/>
            <person name="Leite T.F."/>
            <person name="Margarido G.R.A."/>
            <person name="Almeida C.A."/>
            <person name="Ferrarezi J.A."/>
            <person name="Labate C.A."/>
        </authorList>
    </citation>
    <scope>NUCLEOTIDE SEQUENCE</scope>
    <source>
        <strain evidence="5">MF-1</strain>
    </source>
</reference>
<comment type="similarity">
    <text evidence="2">Belongs to the ESS2 family.</text>
</comment>
<evidence type="ECO:0000256" key="1">
    <source>
        <dbReference type="ARBA" id="ARBA00004123"/>
    </source>
</evidence>
<evidence type="ECO:0000313" key="6">
    <source>
        <dbReference type="Proteomes" id="UP000765509"/>
    </source>
</evidence>
<dbReference type="InterPro" id="IPR019148">
    <property type="entry name" value="Nuclear_protein_DGCR14_ESS-2"/>
</dbReference>
<gene>
    <name evidence="5" type="ORF">O181_012666</name>
</gene>
<feature type="compositionally biased region" description="Polar residues" evidence="4">
    <location>
        <begin position="180"/>
        <end position="197"/>
    </location>
</feature>
<feature type="region of interest" description="Disordered" evidence="4">
    <location>
        <begin position="1"/>
        <end position="31"/>
    </location>
</feature>
<feature type="region of interest" description="Disordered" evidence="4">
    <location>
        <begin position="180"/>
        <end position="201"/>
    </location>
</feature>
<dbReference type="PANTHER" id="PTHR12940:SF0">
    <property type="entry name" value="SPLICING FACTOR ESS-2 HOMOLOG"/>
    <property type="match status" value="1"/>
</dbReference>
<evidence type="ECO:0000256" key="3">
    <source>
        <dbReference type="ARBA" id="ARBA00023242"/>
    </source>
</evidence>
<dbReference type="Pfam" id="PF09751">
    <property type="entry name" value="Es2"/>
    <property type="match status" value="1"/>
</dbReference>
<dbReference type="PANTHER" id="PTHR12940">
    <property type="entry name" value="ES-2 PROTEIN - RELATED"/>
    <property type="match status" value="1"/>
</dbReference>
<comment type="subcellular location">
    <subcellularLocation>
        <location evidence="1">Nucleus</location>
    </subcellularLocation>
</comment>
<feature type="compositionally biased region" description="Polar residues" evidence="4">
    <location>
        <begin position="599"/>
        <end position="630"/>
    </location>
</feature>
<keyword evidence="3" id="KW-0539">Nucleus</keyword>